<protein>
    <submittedName>
        <fullName evidence="2">Uncharacterized protein</fullName>
    </submittedName>
</protein>
<feature type="region of interest" description="Disordered" evidence="1">
    <location>
        <begin position="51"/>
        <end position="81"/>
    </location>
</feature>
<accession>A0ABM9IDU2</accession>
<gene>
    <name evidence="2" type="ORF">MFUM_1380</name>
</gene>
<dbReference type="Proteomes" id="UP001161497">
    <property type="component" value="Chromosome"/>
</dbReference>
<reference evidence="2" key="1">
    <citation type="submission" date="2023-03" db="EMBL/GenBank/DDBJ databases">
        <authorList>
            <person name="Cremers G."/>
            <person name="Picone N."/>
        </authorList>
    </citation>
    <scope>NUCLEOTIDE SEQUENCE</scope>
    <source>
        <strain evidence="2">Sample_alias</strain>
    </source>
</reference>
<name>A0ABM9IDU2_9BACT</name>
<evidence type="ECO:0000256" key="1">
    <source>
        <dbReference type="SAM" id="MobiDB-lite"/>
    </source>
</evidence>
<sequence length="81" mass="9473">MFIATYNIGMKPFSFEYVSFKNIQESLPLYQPSLHILDHLKNLKTLSLTKDQNIPREQKDSSKSFQKSVSLPVKNKRSIER</sequence>
<evidence type="ECO:0000313" key="3">
    <source>
        <dbReference type="Proteomes" id="UP001161497"/>
    </source>
</evidence>
<keyword evidence="3" id="KW-1185">Reference proteome</keyword>
<feature type="compositionally biased region" description="Basic and acidic residues" evidence="1">
    <location>
        <begin position="53"/>
        <end position="62"/>
    </location>
</feature>
<proteinExistence type="predicted"/>
<organism evidence="2 3">
    <name type="scientific">Candidatus Methylacidiphilum fumarolicum</name>
    <dbReference type="NCBI Taxonomy" id="591154"/>
    <lineage>
        <taxon>Bacteria</taxon>
        <taxon>Pseudomonadati</taxon>
        <taxon>Verrucomicrobiota</taxon>
        <taxon>Methylacidiphilae</taxon>
        <taxon>Methylacidiphilales</taxon>
        <taxon>Methylacidiphilaceae</taxon>
        <taxon>Methylacidiphilum (ex Ratnadevi et al. 2023)</taxon>
    </lineage>
</organism>
<dbReference type="EMBL" id="OX458932">
    <property type="protein sequence ID" value="CAI9085729.1"/>
    <property type="molecule type" value="Genomic_DNA"/>
</dbReference>
<evidence type="ECO:0000313" key="2">
    <source>
        <dbReference type="EMBL" id="CAI9085729.1"/>
    </source>
</evidence>